<feature type="transmembrane region" description="Helical" evidence="9">
    <location>
        <begin position="421"/>
        <end position="444"/>
    </location>
</feature>
<feature type="transmembrane region" description="Helical" evidence="9">
    <location>
        <begin position="87"/>
        <end position="105"/>
    </location>
</feature>
<evidence type="ECO:0000313" key="10">
    <source>
        <dbReference type="EMBL" id="KAF2669140.1"/>
    </source>
</evidence>
<feature type="transmembrane region" description="Helical" evidence="9">
    <location>
        <begin position="279"/>
        <end position="303"/>
    </location>
</feature>
<evidence type="ECO:0000256" key="2">
    <source>
        <dbReference type="ARBA" id="ARBA00006859"/>
    </source>
</evidence>
<keyword evidence="6 9" id="KW-1133">Transmembrane helix</keyword>
<dbReference type="SMART" id="SM00730">
    <property type="entry name" value="PSN"/>
    <property type="match status" value="1"/>
</dbReference>
<accession>A0A6A6UB10</accession>
<feature type="transmembrane region" description="Helical" evidence="9">
    <location>
        <begin position="111"/>
        <end position="132"/>
    </location>
</feature>
<feature type="transmembrane region" description="Helical" evidence="9">
    <location>
        <begin position="250"/>
        <end position="267"/>
    </location>
</feature>
<dbReference type="GO" id="GO:0033619">
    <property type="term" value="P:membrane protein proteolysis"/>
    <property type="evidence" value="ECO:0007669"/>
    <property type="project" value="TreeGrafter"/>
</dbReference>
<comment type="subcellular location">
    <subcellularLocation>
        <location evidence="1">Endoplasmic reticulum membrane</location>
        <topology evidence="1">Multi-pass membrane protein</topology>
    </subcellularLocation>
</comment>
<organism evidence="10 11">
    <name type="scientific">Microthyrium microscopicum</name>
    <dbReference type="NCBI Taxonomy" id="703497"/>
    <lineage>
        <taxon>Eukaryota</taxon>
        <taxon>Fungi</taxon>
        <taxon>Dikarya</taxon>
        <taxon>Ascomycota</taxon>
        <taxon>Pezizomycotina</taxon>
        <taxon>Dothideomycetes</taxon>
        <taxon>Dothideomycetes incertae sedis</taxon>
        <taxon>Microthyriales</taxon>
        <taxon>Microthyriaceae</taxon>
        <taxon>Microthyrium</taxon>
    </lineage>
</organism>
<feature type="transmembrane region" description="Helical" evidence="9">
    <location>
        <begin position="28"/>
        <end position="47"/>
    </location>
</feature>
<evidence type="ECO:0000256" key="9">
    <source>
        <dbReference type="SAM" id="Phobius"/>
    </source>
</evidence>
<feature type="transmembrane region" description="Helical" evidence="9">
    <location>
        <begin position="450"/>
        <end position="468"/>
    </location>
</feature>
<evidence type="ECO:0000256" key="6">
    <source>
        <dbReference type="ARBA" id="ARBA00022989"/>
    </source>
</evidence>
<evidence type="ECO:0000256" key="3">
    <source>
        <dbReference type="ARBA" id="ARBA00022692"/>
    </source>
</evidence>
<sequence>MDEPGFLARIVGKAAYEFAEVQDLIPTYIHIILAALFPIYIASHASLSRPSSAAKPTKEEKKLLILEDEDEDDESKPRMEGLSPTDAIIFPLSAGVALTSLYFLLKWDKDLLNRIMNWYMGLAGLYGTIMFLSDSKHLLHTLIFPSFYSDGSRIWLVKQNEKQVVPYSSPDEKSPKTTPLPGLLSHLPLPAALRNLLWKIRGIPQSGAIVKFYIHNLVAVRSNINLYKLTSFIEGCALVAYFTFVDKPWYLTNLMGFSFSYTALQIISPTTFNTGSLVLVGLFFYDIYMVFFTPMMVTVAKNLDIPVKLLFPRPTEDPAKQQFSMLGLGDIVLPGIVMGLALRYDLYLHYLRKQKAATIDTETKADATGKELTAAKPGSVIKASYVSPSKQWSNQFWTSSRFGFQLPASFKIPDAGRFSKTYFNASIIGYVLGMITTLVAMHVSEHPQPALLYLVPGVLISLWGTALVRGELSLMWNFTEEEEVDEEDDDAKQKKAGQDGEEEKVKKHRKGLFASLLGSNDDNDDEAHKRVAKRAHEDEDEKAITKEERVKPIKSKKVLELERLFQREIKNDILFFSVSKHIPEAKVSPKWVAPADNNTNGEPPEKRLRTA</sequence>
<dbReference type="PANTHER" id="PTHR12174:SF23">
    <property type="entry name" value="MINOR HISTOCOMPATIBILITY ANTIGEN H13"/>
    <property type="match status" value="1"/>
</dbReference>
<dbReference type="Pfam" id="PF04258">
    <property type="entry name" value="Peptidase_A22B"/>
    <property type="match status" value="1"/>
</dbReference>
<dbReference type="GO" id="GO:0042500">
    <property type="term" value="F:aspartic endopeptidase activity, intramembrane cleaving"/>
    <property type="evidence" value="ECO:0007669"/>
    <property type="project" value="InterPro"/>
</dbReference>
<evidence type="ECO:0000256" key="7">
    <source>
        <dbReference type="ARBA" id="ARBA00023136"/>
    </source>
</evidence>
<keyword evidence="5" id="KW-0256">Endoplasmic reticulum</keyword>
<name>A0A6A6UB10_9PEZI</name>
<dbReference type="GO" id="GO:0098553">
    <property type="term" value="C:lumenal side of endoplasmic reticulum membrane"/>
    <property type="evidence" value="ECO:0007669"/>
    <property type="project" value="TreeGrafter"/>
</dbReference>
<evidence type="ECO:0000256" key="5">
    <source>
        <dbReference type="ARBA" id="ARBA00022824"/>
    </source>
</evidence>
<reference evidence="10" key="1">
    <citation type="journal article" date="2020" name="Stud. Mycol.">
        <title>101 Dothideomycetes genomes: a test case for predicting lifestyles and emergence of pathogens.</title>
        <authorList>
            <person name="Haridas S."/>
            <person name="Albert R."/>
            <person name="Binder M."/>
            <person name="Bloem J."/>
            <person name="Labutti K."/>
            <person name="Salamov A."/>
            <person name="Andreopoulos B."/>
            <person name="Baker S."/>
            <person name="Barry K."/>
            <person name="Bills G."/>
            <person name="Bluhm B."/>
            <person name="Cannon C."/>
            <person name="Castanera R."/>
            <person name="Culley D."/>
            <person name="Daum C."/>
            <person name="Ezra D."/>
            <person name="Gonzalez J."/>
            <person name="Henrissat B."/>
            <person name="Kuo A."/>
            <person name="Liang C."/>
            <person name="Lipzen A."/>
            <person name="Lutzoni F."/>
            <person name="Magnuson J."/>
            <person name="Mondo S."/>
            <person name="Nolan M."/>
            <person name="Ohm R."/>
            <person name="Pangilinan J."/>
            <person name="Park H.-J."/>
            <person name="Ramirez L."/>
            <person name="Alfaro M."/>
            <person name="Sun H."/>
            <person name="Tritt A."/>
            <person name="Yoshinaga Y."/>
            <person name="Zwiers L.-H."/>
            <person name="Turgeon B."/>
            <person name="Goodwin S."/>
            <person name="Spatafora J."/>
            <person name="Crous P."/>
            <person name="Grigoriev I."/>
        </authorList>
    </citation>
    <scope>NUCLEOTIDE SEQUENCE</scope>
    <source>
        <strain evidence="10">CBS 115976</strain>
    </source>
</reference>
<dbReference type="AlphaFoldDB" id="A0A6A6UB10"/>
<gene>
    <name evidence="10" type="ORF">BT63DRAFT_424850</name>
</gene>
<feature type="compositionally biased region" description="Basic and acidic residues" evidence="8">
    <location>
        <begin position="526"/>
        <end position="544"/>
    </location>
</feature>
<keyword evidence="4" id="KW-0378">Hydrolase</keyword>
<dbReference type="InterPro" id="IPR007369">
    <property type="entry name" value="Peptidase_A22B_SPP"/>
</dbReference>
<dbReference type="EMBL" id="MU004235">
    <property type="protein sequence ID" value="KAF2669140.1"/>
    <property type="molecule type" value="Genomic_DNA"/>
</dbReference>
<protein>
    <recommendedName>
        <fullName evidence="12">Signal peptide peptidase</fullName>
    </recommendedName>
</protein>
<evidence type="ECO:0000256" key="8">
    <source>
        <dbReference type="SAM" id="MobiDB-lite"/>
    </source>
</evidence>
<proteinExistence type="inferred from homology"/>
<evidence type="ECO:0000256" key="1">
    <source>
        <dbReference type="ARBA" id="ARBA00004477"/>
    </source>
</evidence>
<comment type="similarity">
    <text evidence="2">Belongs to the peptidase A22B family.</text>
</comment>
<dbReference type="InterPro" id="IPR006639">
    <property type="entry name" value="Preselin/SPP"/>
</dbReference>
<evidence type="ECO:0000313" key="11">
    <source>
        <dbReference type="Proteomes" id="UP000799302"/>
    </source>
</evidence>
<dbReference type="GO" id="GO:0098554">
    <property type="term" value="C:cytoplasmic side of endoplasmic reticulum membrane"/>
    <property type="evidence" value="ECO:0007669"/>
    <property type="project" value="TreeGrafter"/>
</dbReference>
<evidence type="ECO:0000256" key="4">
    <source>
        <dbReference type="ARBA" id="ARBA00022801"/>
    </source>
</evidence>
<dbReference type="OrthoDB" id="29661at2759"/>
<feature type="region of interest" description="Disordered" evidence="8">
    <location>
        <begin position="591"/>
        <end position="611"/>
    </location>
</feature>
<feature type="transmembrane region" description="Helical" evidence="9">
    <location>
        <begin position="226"/>
        <end position="244"/>
    </location>
</feature>
<keyword evidence="3 9" id="KW-0812">Transmembrane</keyword>
<dbReference type="PANTHER" id="PTHR12174">
    <property type="entry name" value="SIGNAL PEPTIDE PEPTIDASE"/>
    <property type="match status" value="1"/>
</dbReference>
<evidence type="ECO:0008006" key="12">
    <source>
        <dbReference type="Google" id="ProtNLM"/>
    </source>
</evidence>
<dbReference type="GO" id="GO:0006465">
    <property type="term" value="P:signal peptide processing"/>
    <property type="evidence" value="ECO:0007669"/>
    <property type="project" value="TreeGrafter"/>
</dbReference>
<feature type="region of interest" description="Disordered" evidence="8">
    <location>
        <begin position="483"/>
        <end position="544"/>
    </location>
</feature>
<feature type="transmembrane region" description="Helical" evidence="9">
    <location>
        <begin position="323"/>
        <end position="344"/>
    </location>
</feature>
<keyword evidence="11" id="KW-1185">Reference proteome</keyword>
<keyword evidence="7 9" id="KW-0472">Membrane</keyword>
<dbReference type="Proteomes" id="UP000799302">
    <property type="component" value="Unassembled WGS sequence"/>
</dbReference>